<proteinExistence type="predicted"/>
<gene>
    <name evidence="2" type="ORF">MM171A00328_0047</name>
    <name evidence="1" type="ORF">MM171B00216_0017</name>
</gene>
<name>A0A6H1Z814_9ZZZZ</name>
<evidence type="ECO:0000313" key="2">
    <source>
        <dbReference type="EMBL" id="QJB00682.1"/>
    </source>
</evidence>
<dbReference type="EMBL" id="MT143698">
    <property type="protein sequence ID" value="QJB00682.1"/>
    <property type="molecule type" value="Genomic_DNA"/>
</dbReference>
<dbReference type="AlphaFoldDB" id="A0A6H1Z814"/>
<sequence>MVTEIRDVRDRDLTEEAWLDRARSNRDVEIDSQILNAIEKWPDRVEDGHVLELLLRHPAGLLGKGSEPWHGLLDRGIRERPGAVMAAAVEDKALARTFTLAKMDEEDRIRARVAEIWAAFKDGKEDKELTDEIATEKKKPKAARNAVRLGVLEAIQERGEKAKRKEIDIGPFPRARKVKDHLQFKHQERGLANGWKRIATEEELLQEHEQQLVNTAEAINLRREQLGLGRMKLVEE</sequence>
<accession>A0A6H1Z814</accession>
<evidence type="ECO:0000313" key="1">
    <source>
        <dbReference type="EMBL" id="QJA43517.1"/>
    </source>
</evidence>
<dbReference type="EMBL" id="MT143888">
    <property type="protein sequence ID" value="QJA43517.1"/>
    <property type="molecule type" value="Genomic_DNA"/>
</dbReference>
<organism evidence="1">
    <name type="scientific">viral metagenome</name>
    <dbReference type="NCBI Taxonomy" id="1070528"/>
    <lineage>
        <taxon>unclassified sequences</taxon>
        <taxon>metagenomes</taxon>
        <taxon>organismal metagenomes</taxon>
    </lineage>
</organism>
<reference evidence="1" key="1">
    <citation type="submission" date="2020-03" db="EMBL/GenBank/DDBJ databases">
        <title>The deep terrestrial virosphere.</title>
        <authorList>
            <person name="Holmfeldt K."/>
            <person name="Nilsson E."/>
            <person name="Simone D."/>
            <person name="Lopez-Fernandez M."/>
            <person name="Wu X."/>
            <person name="de Brujin I."/>
            <person name="Lundin D."/>
            <person name="Andersson A."/>
            <person name="Bertilsson S."/>
            <person name="Dopson M."/>
        </authorList>
    </citation>
    <scope>NUCLEOTIDE SEQUENCE</scope>
    <source>
        <strain evidence="2">MM171A00328</strain>
        <strain evidence="1">MM171B00216</strain>
    </source>
</reference>
<protein>
    <submittedName>
        <fullName evidence="1">Uncharacterized protein</fullName>
    </submittedName>
</protein>